<dbReference type="SUPFAM" id="SSF47413">
    <property type="entry name" value="lambda repressor-like DNA-binding domains"/>
    <property type="match status" value="1"/>
</dbReference>
<evidence type="ECO:0000259" key="1">
    <source>
        <dbReference type="PROSITE" id="PS50943"/>
    </source>
</evidence>
<dbReference type="Pfam" id="PF01381">
    <property type="entry name" value="HTH_3"/>
    <property type="match status" value="1"/>
</dbReference>
<dbReference type="RefSeq" id="WP_078205967.1">
    <property type="nucleotide sequence ID" value="NZ_MUAJ01000100.1"/>
</dbReference>
<comment type="caution">
    <text evidence="2">The sequence shown here is derived from an EMBL/GenBank/DDBJ whole genome shotgun (WGS) entry which is preliminary data.</text>
</comment>
<organism evidence="2 3">
    <name type="scientific">Bacillus cereus</name>
    <dbReference type="NCBI Taxonomy" id="1396"/>
    <lineage>
        <taxon>Bacteria</taxon>
        <taxon>Bacillati</taxon>
        <taxon>Bacillota</taxon>
        <taxon>Bacilli</taxon>
        <taxon>Bacillales</taxon>
        <taxon>Bacillaceae</taxon>
        <taxon>Bacillus</taxon>
        <taxon>Bacillus cereus group</taxon>
    </lineage>
</organism>
<evidence type="ECO:0000313" key="3">
    <source>
        <dbReference type="Proteomes" id="UP000190906"/>
    </source>
</evidence>
<proteinExistence type="predicted"/>
<dbReference type="InterPro" id="IPR001387">
    <property type="entry name" value="Cro/C1-type_HTH"/>
</dbReference>
<dbReference type="PROSITE" id="PS50943">
    <property type="entry name" value="HTH_CROC1"/>
    <property type="match status" value="1"/>
</dbReference>
<dbReference type="InterPro" id="IPR010982">
    <property type="entry name" value="Lambda_DNA-bd_dom_sf"/>
</dbReference>
<dbReference type="AlphaFoldDB" id="A0A1S9T357"/>
<gene>
    <name evidence="2" type="ORF">BW897_31995</name>
</gene>
<sequence length="127" mass="14615">MEISENVLGKNIKKLIAIKGVDRKQMAKDLGTTYRTVSSWITGEKKPRLNKLEEIANYLGVNTASLLQSEIPDAEILKTVKGEDPVERLARLLHEKYMSVPDEYKPQIERELLKYVTKLKMEVEQKE</sequence>
<protein>
    <submittedName>
        <fullName evidence="2">Transcriptional regulator</fullName>
    </submittedName>
</protein>
<dbReference type="GO" id="GO:0003677">
    <property type="term" value="F:DNA binding"/>
    <property type="evidence" value="ECO:0007669"/>
    <property type="project" value="InterPro"/>
</dbReference>
<dbReference type="Gene3D" id="1.10.260.40">
    <property type="entry name" value="lambda repressor-like DNA-binding domains"/>
    <property type="match status" value="1"/>
</dbReference>
<dbReference type="SMART" id="SM00530">
    <property type="entry name" value="HTH_XRE"/>
    <property type="match status" value="1"/>
</dbReference>
<accession>A0A1S9T357</accession>
<reference evidence="2 3" key="1">
    <citation type="submission" date="2017-01" db="EMBL/GenBank/DDBJ databases">
        <title>Bacillus cereus isolates.</title>
        <authorList>
            <person name="Beno S.M."/>
        </authorList>
    </citation>
    <scope>NUCLEOTIDE SEQUENCE [LARGE SCALE GENOMIC DNA]</scope>
    <source>
        <strain evidence="2 3">FSL H8-0485</strain>
    </source>
</reference>
<dbReference type="Proteomes" id="UP000190906">
    <property type="component" value="Unassembled WGS sequence"/>
</dbReference>
<dbReference type="EMBL" id="MUAJ01000100">
    <property type="protein sequence ID" value="OOR04436.1"/>
    <property type="molecule type" value="Genomic_DNA"/>
</dbReference>
<name>A0A1S9T357_BACCE</name>
<dbReference type="CDD" id="cd00093">
    <property type="entry name" value="HTH_XRE"/>
    <property type="match status" value="1"/>
</dbReference>
<feature type="domain" description="HTH cro/C1-type" evidence="1">
    <location>
        <begin position="12"/>
        <end position="66"/>
    </location>
</feature>
<evidence type="ECO:0000313" key="2">
    <source>
        <dbReference type="EMBL" id="OOR04436.1"/>
    </source>
</evidence>